<comment type="caution">
    <text evidence="8">The sequence shown here is derived from an EMBL/GenBank/DDBJ whole genome shotgun (WGS) entry which is preliminary data.</text>
</comment>
<dbReference type="GO" id="GO:0005789">
    <property type="term" value="C:endoplasmic reticulum membrane"/>
    <property type="evidence" value="ECO:0007669"/>
    <property type="project" value="UniProtKB-SubCell"/>
</dbReference>
<comment type="function">
    <text evidence="7">Regulatory subunit of the dolichol-phosphate mannose (DPM) synthase complex; essential for the ER localization.</text>
</comment>
<dbReference type="GO" id="GO:0006506">
    <property type="term" value="P:GPI anchor biosynthetic process"/>
    <property type="evidence" value="ECO:0007669"/>
    <property type="project" value="TreeGrafter"/>
</dbReference>
<dbReference type="GO" id="GO:0033185">
    <property type="term" value="C:dolichol-phosphate-mannose synthase complex"/>
    <property type="evidence" value="ECO:0007669"/>
    <property type="project" value="TreeGrafter"/>
</dbReference>
<proteinExistence type="inferred from homology"/>
<reference evidence="8 9" key="1">
    <citation type="journal article" date="2016" name="Front. Microbiol.">
        <title>Genome and transcriptome sequences reveal the specific parasitism of the nematophagous Purpureocillium lilacinum 36-1.</title>
        <authorList>
            <person name="Xie J."/>
            <person name="Li S."/>
            <person name="Mo C."/>
            <person name="Xiao X."/>
            <person name="Peng D."/>
            <person name="Wang G."/>
            <person name="Xiao Y."/>
        </authorList>
    </citation>
    <scope>NUCLEOTIDE SEQUENCE [LARGE SCALE GENOMIC DNA]</scope>
    <source>
        <strain evidence="8 9">36-1</strain>
    </source>
</reference>
<sequence length="253" mass="27615">MDGGRKGARQTRRVWQFGLAWLGMGAGKKWVHGPARLVRHTCTSCLPASVPAPPHASAPGWPPCGGWWSSTRRSPEIASPSDKLAASVVLAGTTFRRRLELDSPNKAPPLASSPTLLLRSAFHSVQSFRPLAPQQWYAPARSTTPRRCRVLALPPRSMPANATPQLDKLVGLAMLVAATVVFLYYTIWTLLMPFVDDDHPLQNFFLPRVWAIRIPVILILLGSAVVGSFLGMVMIRSNRKKAAKAKAAGKKKA</sequence>
<evidence type="ECO:0000313" key="8">
    <source>
        <dbReference type="EMBL" id="PWI74887.1"/>
    </source>
</evidence>
<protein>
    <recommendedName>
        <fullName evidence="7">Dolichol phosphate-mannose biosynthesis regulatory protein</fullName>
    </recommendedName>
</protein>
<dbReference type="Pfam" id="PF07297">
    <property type="entry name" value="DPM2"/>
    <property type="match status" value="1"/>
</dbReference>
<dbReference type="GO" id="GO:0030234">
    <property type="term" value="F:enzyme regulator activity"/>
    <property type="evidence" value="ECO:0007669"/>
    <property type="project" value="UniProtKB-UniRule"/>
</dbReference>
<keyword evidence="4 7" id="KW-0256">Endoplasmic reticulum</keyword>
<accession>A0A2U3EK51</accession>
<keyword evidence="5 7" id="KW-1133">Transmembrane helix</keyword>
<feature type="transmembrane region" description="Helical" evidence="7">
    <location>
        <begin position="210"/>
        <end position="235"/>
    </location>
</feature>
<comment type="subunit">
    <text evidence="7">Component of the dolichol-phosphate mannose (DPM) synthase complex.</text>
</comment>
<keyword evidence="3 7" id="KW-0812">Transmembrane</keyword>
<dbReference type="EMBL" id="LCWV01000003">
    <property type="protein sequence ID" value="PWI74887.1"/>
    <property type="molecule type" value="Genomic_DNA"/>
</dbReference>
<evidence type="ECO:0000256" key="1">
    <source>
        <dbReference type="ARBA" id="ARBA00004477"/>
    </source>
</evidence>
<comment type="pathway">
    <text evidence="7">Protein modification; protein glycosylation.</text>
</comment>
<evidence type="ECO:0000256" key="2">
    <source>
        <dbReference type="ARBA" id="ARBA00005478"/>
    </source>
</evidence>
<comment type="subcellular location">
    <subcellularLocation>
        <location evidence="1 7">Endoplasmic reticulum membrane</location>
        <topology evidence="1 7">Multi-pass membrane protein</topology>
    </subcellularLocation>
</comment>
<evidence type="ECO:0000256" key="6">
    <source>
        <dbReference type="ARBA" id="ARBA00023136"/>
    </source>
</evidence>
<evidence type="ECO:0000256" key="4">
    <source>
        <dbReference type="ARBA" id="ARBA00022824"/>
    </source>
</evidence>
<keyword evidence="6 7" id="KW-0472">Membrane</keyword>
<name>A0A2U3EK51_PURLI</name>
<dbReference type="InterPro" id="IPR009914">
    <property type="entry name" value="DPM2"/>
</dbReference>
<comment type="similarity">
    <text evidence="2 7">Belongs to the DPM2 family.</text>
</comment>
<gene>
    <name evidence="8" type="ORF">PCL_08201</name>
</gene>
<dbReference type="PANTHER" id="PTHR15039:SF11">
    <property type="entry name" value="DOLICHOL PHOSPHATE-MANNOSE BIOSYNTHESIS REGULATORY PROTEIN"/>
    <property type="match status" value="1"/>
</dbReference>
<organism evidence="8 9">
    <name type="scientific">Purpureocillium lilacinum</name>
    <name type="common">Paecilomyces lilacinus</name>
    <dbReference type="NCBI Taxonomy" id="33203"/>
    <lineage>
        <taxon>Eukaryota</taxon>
        <taxon>Fungi</taxon>
        <taxon>Dikarya</taxon>
        <taxon>Ascomycota</taxon>
        <taxon>Pezizomycotina</taxon>
        <taxon>Sordariomycetes</taxon>
        <taxon>Hypocreomycetidae</taxon>
        <taxon>Hypocreales</taxon>
        <taxon>Ophiocordycipitaceae</taxon>
        <taxon>Purpureocillium</taxon>
    </lineage>
</organism>
<evidence type="ECO:0000256" key="7">
    <source>
        <dbReference type="RuleBase" id="RU365084"/>
    </source>
</evidence>
<dbReference type="UniPathway" id="UPA00378"/>
<evidence type="ECO:0000256" key="5">
    <source>
        <dbReference type="ARBA" id="ARBA00022989"/>
    </source>
</evidence>
<dbReference type="GO" id="GO:0180047">
    <property type="term" value="P:dolichol phosphate mannose biosynthetic process"/>
    <property type="evidence" value="ECO:0007669"/>
    <property type="project" value="InterPro"/>
</dbReference>
<dbReference type="Proteomes" id="UP000245956">
    <property type="component" value="Unassembled WGS sequence"/>
</dbReference>
<feature type="transmembrane region" description="Helical" evidence="7">
    <location>
        <begin position="169"/>
        <end position="190"/>
    </location>
</feature>
<dbReference type="PANTHER" id="PTHR15039">
    <property type="entry name" value="DOLICHOL PHOSPHATE-MANNOSE BIOSYNTHESIS REGULATORY PROTEIN"/>
    <property type="match status" value="1"/>
</dbReference>
<evidence type="ECO:0000313" key="9">
    <source>
        <dbReference type="Proteomes" id="UP000245956"/>
    </source>
</evidence>
<evidence type="ECO:0000256" key="3">
    <source>
        <dbReference type="ARBA" id="ARBA00022692"/>
    </source>
</evidence>
<dbReference type="AlphaFoldDB" id="A0A2U3EK51"/>